<keyword evidence="2" id="KW-0472">Membrane</keyword>
<feature type="transmembrane region" description="Helical" evidence="2">
    <location>
        <begin position="592"/>
        <end position="615"/>
    </location>
</feature>
<feature type="region of interest" description="Disordered" evidence="1">
    <location>
        <begin position="161"/>
        <end position="193"/>
    </location>
</feature>
<keyword evidence="4" id="KW-1185">Reference proteome</keyword>
<sequence length="629" mass="70252">MEEHPAFGGREPTSINGFHDDAQRERARREPASRQDMGLEEDLDHRIGRERPSRSPTYDPTASTEDLVPRIVLCEDRPIENLPVMVSPELKLIGRCVTFLVKQTLNGAAATSYYYIGLVSTVTASTATLMHVDRYTPADFKACKSREQRLANGLAVPVNTGSSIGNNRGREFNEVSMSANNRPPSSLPDGELRSYSRANEDEVAAAEDGSLTRARGAGQLIDLYASGSLAHSAPLTTETELATAISTQRDKEQLRAPYASLEENQEQPEAGGAARYRHFRRFSGSIGPIPYVTFLRKNIQDVEFGRDPNAIFYSLFQDPAKHIDDMQCLRMFVRRYLVHTSEGNNPRQVPLYAFLSVRCAWPDVDRELVNRLVHEELTALVKADRAIKSEKERKRAREERQLQRYRAPAGLFSSTGILYLTKIPQRSFFSGIVTLLFSLLFAVYLGVVLSITSDALIVSFVSKFMFSFVASVVVWPTAGVAIMLHASQGHIPLLVDHFRLGVRIAFTLAAIGCCMMTLLVVLWKMTNQAMYDLMLVHQRDQLCAFYQQHTCTGFSDACGSGRIDPNLCSLCSNMPVTNTSCYAYLWVEVEKALVPLVCFTCIILMATVYAVYLVVKLFLFVEAMMGRIV</sequence>
<proteinExistence type="predicted"/>
<dbReference type="OrthoDB" id="265961at2759"/>
<dbReference type="VEuPathDB" id="TriTrypDB:LdCL_310014300"/>
<dbReference type="VEuPathDB" id="TriTrypDB:LdBPK_310840.1"/>
<dbReference type="EMBL" id="CP029530">
    <property type="protein sequence ID" value="AYU81272.1"/>
    <property type="molecule type" value="Genomic_DNA"/>
</dbReference>
<feature type="transmembrane region" description="Helical" evidence="2">
    <location>
        <begin position="504"/>
        <end position="523"/>
    </location>
</feature>
<feature type="compositionally biased region" description="Basic and acidic residues" evidence="1">
    <location>
        <begin position="18"/>
        <end position="33"/>
    </location>
</feature>
<feature type="compositionally biased region" description="Basic and acidic residues" evidence="1">
    <location>
        <begin position="43"/>
        <end position="53"/>
    </location>
</feature>
<evidence type="ECO:0000256" key="1">
    <source>
        <dbReference type="SAM" id="MobiDB-lite"/>
    </source>
</evidence>
<evidence type="ECO:0000313" key="3">
    <source>
        <dbReference type="EMBL" id="AYU81272.1"/>
    </source>
</evidence>
<evidence type="ECO:0000256" key="2">
    <source>
        <dbReference type="SAM" id="Phobius"/>
    </source>
</evidence>
<dbReference type="AlphaFoldDB" id="A0A3Q8ISH4"/>
<dbReference type="Proteomes" id="UP000274082">
    <property type="component" value="Chromosome 31"/>
</dbReference>
<keyword evidence="2" id="KW-1133">Transmembrane helix</keyword>
<dbReference type="VEuPathDB" id="TriTrypDB:LDHU3_31.1250"/>
<accession>A0A3Q8ISH4</accession>
<gene>
    <name evidence="3" type="ORF">LdCL_310014300</name>
</gene>
<organism evidence="3 4">
    <name type="scientific">Leishmania donovani</name>
    <dbReference type="NCBI Taxonomy" id="5661"/>
    <lineage>
        <taxon>Eukaryota</taxon>
        <taxon>Discoba</taxon>
        <taxon>Euglenozoa</taxon>
        <taxon>Kinetoplastea</taxon>
        <taxon>Metakinetoplastina</taxon>
        <taxon>Trypanosomatida</taxon>
        <taxon>Trypanosomatidae</taxon>
        <taxon>Leishmaniinae</taxon>
        <taxon>Leishmania</taxon>
    </lineage>
</organism>
<feature type="transmembrane region" description="Helical" evidence="2">
    <location>
        <begin position="428"/>
        <end position="452"/>
    </location>
</feature>
<feature type="compositionally biased region" description="Polar residues" evidence="1">
    <location>
        <begin position="175"/>
        <end position="184"/>
    </location>
</feature>
<evidence type="ECO:0000313" key="4">
    <source>
        <dbReference type="Proteomes" id="UP000274082"/>
    </source>
</evidence>
<protein>
    <submittedName>
        <fullName evidence="3">Uncharacterized protein</fullName>
    </submittedName>
</protein>
<feature type="compositionally biased region" description="Polar residues" evidence="1">
    <location>
        <begin position="54"/>
        <end position="63"/>
    </location>
</feature>
<feature type="region of interest" description="Disordered" evidence="1">
    <location>
        <begin position="1"/>
        <end position="63"/>
    </location>
</feature>
<name>A0A3Q8ISH4_LEIDO</name>
<reference evidence="3 4" key="1">
    <citation type="journal article" date="2018" name="Sci. Rep.">
        <title>A complete Leishmania donovani reference genome identifies novel genetic variations associated with virulence.</title>
        <authorList>
            <person name="Lypaczewski P."/>
            <person name="Hoshizaki J."/>
            <person name="Zhang W.-W."/>
            <person name="McCall L.-I."/>
            <person name="Torcivia-Rodriguez J."/>
            <person name="Simonyan V."/>
            <person name="Kaur A."/>
            <person name="Dewar K."/>
            <person name="Matlashewski G."/>
        </authorList>
    </citation>
    <scope>NUCLEOTIDE SEQUENCE [LARGE SCALE GENOMIC DNA]</scope>
    <source>
        <strain evidence="3 4">LdCL</strain>
    </source>
</reference>
<keyword evidence="2" id="KW-0812">Transmembrane</keyword>
<feature type="transmembrane region" description="Helical" evidence="2">
    <location>
        <begin position="464"/>
        <end position="484"/>
    </location>
</feature>